<protein>
    <submittedName>
        <fullName evidence="1">Chalcone isomerase family protein</fullName>
    </submittedName>
</protein>
<keyword evidence="1" id="KW-0413">Isomerase</keyword>
<organism evidence="1 2">
    <name type="scientific">Vibrio ostreicida</name>
    <dbReference type="NCBI Taxonomy" id="526588"/>
    <lineage>
        <taxon>Bacteria</taxon>
        <taxon>Pseudomonadati</taxon>
        <taxon>Pseudomonadota</taxon>
        <taxon>Gammaproteobacteria</taxon>
        <taxon>Vibrionales</taxon>
        <taxon>Vibrionaceae</taxon>
        <taxon>Vibrio</taxon>
    </lineage>
</organism>
<evidence type="ECO:0000313" key="2">
    <source>
        <dbReference type="Proteomes" id="UP001238540"/>
    </source>
</evidence>
<evidence type="ECO:0000313" key="1">
    <source>
        <dbReference type="EMBL" id="MDN3609679.1"/>
    </source>
</evidence>
<name>A0ABT8BTC1_9VIBR</name>
<accession>A0ABT8BTC1</accession>
<comment type="caution">
    <text evidence="1">The sequence shown here is derived from an EMBL/GenBank/DDBJ whole genome shotgun (WGS) entry which is preliminary data.</text>
</comment>
<gene>
    <name evidence="1" type="ORF">QWZ16_08185</name>
</gene>
<keyword evidence="2" id="KW-1185">Reference proteome</keyword>
<proteinExistence type="predicted"/>
<reference evidence="2" key="1">
    <citation type="journal article" date="2019" name="Int. J. Syst. Evol. Microbiol.">
        <title>The Global Catalogue of Microorganisms (GCM) 10K type strain sequencing project: providing services to taxonomists for standard genome sequencing and annotation.</title>
        <authorList>
            <consortium name="The Broad Institute Genomics Platform"/>
            <consortium name="The Broad Institute Genome Sequencing Center for Infectious Disease"/>
            <person name="Wu L."/>
            <person name="Ma J."/>
        </authorList>
    </citation>
    <scope>NUCLEOTIDE SEQUENCE [LARGE SCALE GENOMIC DNA]</scope>
    <source>
        <strain evidence="2">CECT 7398</strain>
    </source>
</reference>
<dbReference type="Proteomes" id="UP001238540">
    <property type="component" value="Unassembled WGS sequence"/>
</dbReference>
<sequence length="171" mass="19496">MMFSAVFSNFAAASLGSKSKNWSDWKEVGNAQLSVLFFDVYRSQLLTPSGRYQQGEDITPHPLALSINYQRDISQRQLIKATQEQWEKLGYLETAEWVAQLESIFPDIERGHNLTYVTDGVVGRFFHSSDQGDKNQLIGVVNDPHLNDAFLAIWLSPDSDYPRLRRQLIGE</sequence>
<dbReference type="GO" id="GO:0016853">
    <property type="term" value="F:isomerase activity"/>
    <property type="evidence" value="ECO:0007669"/>
    <property type="project" value="UniProtKB-KW"/>
</dbReference>
<dbReference type="EMBL" id="JAUFQC010000001">
    <property type="protein sequence ID" value="MDN3609679.1"/>
    <property type="molecule type" value="Genomic_DNA"/>
</dbReference>